<gene>
    <name evidence="6" type="ORF">CAPTEDRAFT_226542</name>
</gene>
<keyword evidence="1 3" id="KW-0863">Zinc-finger</keyword>
<dbReference type="EnsemblMetazoa" id="CapteT226542">
    <property type="protein sequence ID" value="CapteP226542"/>
    <property type="gene ID" value="CapteG226542"/>
</dbReference>
<sequence length="132" mass="15104">MTSRTHASDFHFSQRVTMGDEGRLPSSWQCHGCRQHHPQLNQLPCSHVFCDRCFFHWVGIYIDMYRNNGGRFPCQVCWHLYAVPPNGLSAFKQDIQVLELEAQFGRVSMAQSSMETEASSQATSSPASHERR</sequence>
<dbReference type="SUPFAM" id="SSF57850">
    <property type="entry name" value="RING/U-box"/>
    <property type="match status" value="1"/>
</dbReference>
<dbReference type="EMBL" id="AMQN01002299">
    <property type="status" value="NOT_ANNOTATED_CDS"/>
    <property type="molecule type" value="Genomic_DNA"/>
</dbReference>
<dbReference type="GO" id="GO:0008270">
    <property type="term" value="F:zinc ion binding"/>
    <property type="evidence" value="ECO:0007669"/>
    <property type="project" value="UniProtKB-KW"/>
</dbReference>
<reference evidence="7" key="3">
    <citation type="submission" date="2015-06" db="UniProtKB">
        <authorList>
            <consortium name="EnsemblMetazoa"/>
        </authorList>
    </citation>
    <scope>IDENTIFICATION</scope>
</reference>
<dbReference type="Proteomes" id="UP000014760">
    <property type="component" value="Unassembled WGS sequence"/>
</dbReference>
<dbReference type="EMBL" id="KB308885">
    <property type="protein sequence ID" value="ELT96213.1"/>
    <property type="molecule type" value="Genomic_DNA"/>
</dbReference>
<dbReference type="AlphaFoldDB" id="R7TQK5"/>
<proteinExistence type="predicted"/>
<evidence type="ECO:0000256" key="4">
    <source>
        <dbReference type="SAM" id="MobiDB-lite"/>
    </source>
</evidence>
<keyword evidence="1 3" id="KW-0479">Metal-binding</keyword>
<evidence type="ECO:0000313" key="7">
    <source>
        <dbReference type="EnsemblMetazoa" id="CapteP226542"/>
    </source>
</evidence>
<dbReference type="InterPro" id="IPR013083">
    <property type="entry name" value="Znf_RING/FYVE/PHD"/>
</dbReference>
<feature type="domain" description="RING-type" evidence="5">
    <location>
        <begin position="30"/>
        <end position="77"/>
    </location>
</feature>
<name>R7TQK5_CAPTE</name>
<protein>
    <recommendedName>
        <fullName evidence="5">RING-type domain-containing protein</fullName>
    </recommendedName>
</protein>
<evidence type="ECO:0000313" key="6">
    <source>
        <dbReference type="EMBL" id="ELT96213.1"/>
    </source>
</evidence>
<keyword evidence="2" id="KW-0862">Zinc</keyword>
<feature type="non-terminal residue" evidence="6">
    <location>
        <position position="132"/>
    </location>
</feature>
<feature type="region of interest" description="Disordered" evidence="4">
    <location>
        <begin position="113"/>
        <end position="132"/>
    </location>
</feature>
<organism evidence="6">
    <name type="scientific">Capitella teleta</name>
    <name type="common">Polychaete worm</name>
    <dbReference type="NCBI Taxonomy" id="283909"/>
    <lineage>
        <taxon>Eukaryota</taxon>
        <taxon>Metazoa</taxon>
        <taxon>Spiralia</taxon>
        <taxon>Lophotrochozoa</taxon>
        <taxon>Annelida</taxon>
        <taxon>Polychaeta</taxon>
        <taxon>Sedentaria</taxon>
        <taxon>Scolecida</taxon>
        <taxon>Capitellidae</taxon>
        <taxon>Capitella</taxon>
    </lineage>
</organism>
<evidence type="ECO:0000313" key="8">
    <source>
        <dbReference type="Proteomes" id="UP000014760"/>
    </source>
</evidence>
<dbReference type="HOGENOM" id="CLU_1922284_0_0_1"/>
<dbReference type="InterPro" id="IPR001841">
    <property type="entry name" value="Znf_RING"/>
</dbReference>
<reference evidence="8" key="1">
    <citation type="submission" date="2012-12" db="EMBL/GenBank/DDBJ databases">
        <authorList>
            <person name="Hellsten U."/>
            <person name="Grimwood J."/>
            <person name="Chapman J.A."/>
            <person name="Shapiro H."/>
            <person name="Aerts A."/>
            <person name="Otillar R.P."/>
            <person name="Terry A.Y."/>
            <person name="Boore J.L."/>
            <person name="Simakov O."/>
            <person name="Marletaz F."/>
            <person name="Cho S.-J."/>
            <person name="Edsinger-Gonzales E."/>
            <person name="Havlak P."/>
            <person name="Kuo D.-H."/>
            <person name="Larsson T."/>
            <person name="Lv J."/>
            <person name="Arendt D."/>
            <person name="Savage R."/>
            <person name="Osoegawa K."/>
            <person name="de Jong P."/>
            <person name="Lindberg D.R."/>
            <person name="Seaver E.C."/>
            <person name="Weisblat D.A."/>
            <person name="Putnam N.H."/>
            <person name="Grigoriev I.V."/>
            <person name="Rokhsar D.S."/>
        </authorList>
    </citation>
    <scope>NUCLEOTIDE SEQUENCE</scope>
    <source>
        <strain evidence="8">I ESC-2004</strain>
    </source>
</reference>
<evidence type="ECO:0000256" key="3">
    <source>
        <dbReference type="PROSITE-ProRule" id="PRU00175"/>
    </source>
</evidence>
<evidence type="ECO:0000256" key="1">
    <source>
        <dbReference type="ARBA" id="ARBA00022771"/>
    </source>
</evidence>
<dbReference type="Gene3D" id="3.30.40.10">
    <property type="entry name" value="Zinc/RING finger domain, C3HC4 (zinc finger)"/>
    <property type="match status" value="1"/>
</dbReference>
<dbReference type="PROSITE" id="PS50089">
    <property type="entry name" value="ZF_RING_2"/>
    <property type="match status" value="1"/>
</dbReference>
<accession>R7TQK5</accession>
<evidence type="ECO:0000259" key="5">
    <source>
        <dbReference type="PROSITE" id="PS50089"/>
    </source>
</evidence>
<reference evidence="6 8" key="2">
    <citation type="journal article" date="2013" name="Nature">
        <title>Insights into bilaterian evolution from three spiralian genomes.</title>
        <authorList>
            <person name="Simakov O."/>
            <person name="Marletaz F."/>
            <person name="Cho S.J."/>
            <person name="Edsinger-Gonzales E."/>
            <person name="Havlak P."/>
            <person name="Hellsten U."/>
            <person name="Kuo D.H."/>
            <person name="Larsson T."/>
            <person name="Lv J."/>
            <person name="Arendt D."/>
            <person name="Savage R."/>
            <person name="Osoegawa K."/>
            <person name="de Jong P."/>
            <person name="Grimwood J."/>
            <person name="Chapman J.A."/>
            <person name="Shapiro H."/>
            <person name="Aerts A."/>
            <person name="Otillar R.P."/>
            <person name="Terry A.Y."/>
            <person name="Boore J.L."/>
            <person name="Grigoriev I.V."/>
            <person name="Lindberg D.R."/>
            <person name="Seaver E.C."/>
            <person name="Weisblat D.A."/>
            <person name="Putnam N.H."/>
            <person name="Rokhsar D.S."/>
        </authorList>
    </citation>
    <scope>NUCLEOTIDE SEQUENCE</scope>
    <source>
        <strain evidence="6 8">I ESC-2004</strain>
    </source>
</reference>
<evidence type="ECO:0000256" key="2">
    <source>
        <dbReference type="ARBA" id="ARBA00022833"/>
    </source>
</evidence>
<keyword evidence="8" id="KW-1185">Reference proteome</keyword>